<proteinExistence type="predicted"/>
<dbReference type="Proteomes" id="UP000294862">
    <property type="component" value="Unassembled WGS sequence"/>
</dbReference>
<sequence>MTDDAVPPLIDSARVLHYAIVDAAVRPAPKGKIFANGDEAGAVPRLAIVRNHDGGGG</sequence>
<protein>
    <submittedName>
        <fullName evidence="1">Uncharacterized protein</fullName>
    </submittedName>
</protein>
<dbReference type="EMBL" id="SLWQ01000001">
    <property type="protein sequence ID" value="TCO42751.1"/>
    <property type="molecule type" value="Genomic_DNA"/>
</dbReference>
<name>A0A4R2IDQ5_9GAMM</name>
<accession>A0A4R2IDQ5</accession>
<comment type="caution">
    <text evidence="1">The sequence shown here is derived from an EMBL/GenBank/DDBJ whole genome shotgun (WGS) entry which is preliminary data.</text>
</comment>
<dbReference type="RefSeq" id="WP_158287252.1">
    <property type="nucleotide sequence ID" value="NZ_JACGXM010000001.1"/>
</dbReference>
<dbReference type="AlphaFoldDB" id="A0A4R2IDQ5"/>
<evidence type="ECO:0000313" key="1">
    <source>
        <dbReference type="EMBL" id="TCO42751.1"/>
    </source>
</evidence>
<reference evidence="1 2" key="1">
    <citation type="journal article" date="2015" name="Stand. Genomic Sci.">
        <title>Genomic Encyclopedia of Bacterial and Archaeal Type Strains, Phase III: the genomes of soil and plant-associated and newly described type strains.</title>
        <authorList>
            <person name="Whitman W.B."/>
            <person name="Woyke T."/>
            <person name="Klenk H.P."/>
            <person name="Zhou Y."/>
            <person name="Lilburn T.G."/>
            <person name="Beck B.J."/>
            <person name="De Vos P."/>
            <person name="Vandamme P."/>
            <person name="Eisen J.A."/>
            <person name="Garrity G."/>
            <person name="Hugenholtz P."/>
            <person name="Kyrpides N.C."/>
        </authorList>
    </citation>
    <scope>NUCLEOTIDE SEQUENCE [LARGE SCALE GENOMIC DNA]</scope>
    <source>
        <strain evidence="1 2">A3</strain>
    </source>
</reference>
<organism evidence="1 2">
    <name type="scientific">Dokdonella fugitiva</name>
    <dbReference type="NCBI Taxonomy" id="328517"/>
    <lineage>
        <taxon>Bacteria</taxon>
        <taxon>Pseudomonadati</taxon>
        <taxon>Pseudomonadota</taxon>
        <taxon>Gammaproteobacteria</taxon>
        <taxon>Lysobacterales</taxon>
        <taxon>Rhodanobacteraceae</taxon>
        <taxon>Dokdonella</taxon>
    </lineage>
</organism>
<evidence type="ECO:0000313" key="2">
    <source>
        <dbReference type="Proteomes" id="UP000294862"/>
    </source>
</evidence>
<keyword evidence="2" id="KW-1185">Reference proteome</keyword>
<gene>
    <name evidence="1" type="ORF">EV148_101157</name>
</gene>